<dbReference type="AlphaFoldDB" id="A0A3C1KEN9"/>
<evidence type="ECO:0000313" key="3">
    <source>
        <dbReference type="Proteomes" id="UP000257479"/>
    </source>
</evidence>
<feature type="transmembrane region" description="Helical" evidence="1">
    <location>
        <begin position="43"/>
        <end position="62"/>
    </location>
</feature>
<name>A0A3C1KEN9_9MICO</name>
<reference evidence="2 3" key="1">
    <citation type="journal article" date="2018" name="Nat. Biotechnol.">
        <title>A standardized bacterial taxonomy based on genome phylogeny substantially revises the tree of life.</title>
        <authorList>
            <person name="Parks D.H."/>
            <person name="Chuvochina M."/>
            <person name="Waite D.W."/>
            <person name="Rinke C."/>
            <person name="Skarshewski A."/>
            <person name="Chaumeil P.A."/>
            <person name="Hugenholtz P."/>
        </authorList>
    </citation>
    <scope>NUCLEOTIDE SEQUENCE [LARGE SCALE GENOMIC DNA]</scope>
    <source>
        <strain evidence="2">UBA9152</strain>
    </source>
</reference>
<keyword evidence="1" id="KW-0812">Transmembrane</keyword>
<organism evidence="2 3">
    <name type="scientific">Microbacterium ginsengisoli</name>
    <dbReference type="NCBI Taxonomy" id="400772"/>
    <lineage>
        <taxon>Bacteria</taxon>
        <taxon>Bacillati</taxon>
        <taxon>Actinomycetota</taxon>
        <taxon>Actinomycetes</taxon>
        <taxon>Micrococcales</taxon>
        <taxon>Microbacteriaceae</taxon>
        <taxon>Microbacterium</taxon>
    </lineage>
</organism>
<dbReference type="Proteomes" id="UP000257479">
    <property type="component" value="Unassembled WGS sequence"/>
</dbReference>
<dbReference type="EMBL" id="DMNG01000194">
    <property type="protein sequence ID" value="HAN25139.1"/>
    <property type="molecule type" value="Genomic_DNA"/>
</dbReference>
<sequence length="148" mass="16217">MSVRVSTARGIRRLDPLHVVDVFVYVTVLNLAAQWVPQVITESFTTSLFTAIVLKLVLEAVLWLKKAVLTRLKTASTWPRRVISIVVLVLLLPGSKLVVLELIHLIFGGAVALGGFFLVTALIIVLMLARRGVRWLLAPRGASAPITD</sequence>
<evidence type="ECO:0000256" key="1">
    <source>
        <dbReference type="SAM" id="Phobius"/>
    </source>
</evidence>
<evidence type="ECO:0000313" key="2">
    <source>
        <dbReference type="EMBL" id="HAN25139.1"/>
    </source>
</evidence>
<feature type="transmembrane region" description="Helical" evidence="1">
    <location>
        <begin position="20"/>
        <end position="37"/>
    </location>
</feature>
<feature type="transmembrane region" description="Helical" evidence="1">
    <location>
        <begin position="105"/>
        <end position="129"/>
    </location>
</feature>
<keyword evidence="1" id="KW-1133">Transmembrane helix</keyword>
<proteinExistence type="predicted"/>
<keyword evidence="1" id="KW-0472">Membrane</keyword>
<feature type="transmembrane region" description="Helical" evidence="1">
    <location>
        <begin position="82"/>
        <end position="99"/>
    </location>
</feature>
<protein>
    <submittedName>
        <fullName evidence="2">Uncharacterized protein</fullName>
    </submittedName>
</protein>
<accession>A0A3C1KEN9</accession>
<gene>
    <name evidence="2" type="ORF">DCP95_11295</name>
</gene>
<comment type="caution">
    <text evidence="2">The sequence shown here is derived from an EMBL/GenBank/DDBJ whole genome shotgun (WGS) entry which is preliminary data.</text>
</comment>